<dbReference type="Proteomes" id="UP001551658">
    <property type="component" value="Unassembled WGS sequence"/>
</dbReference>
<gene>
    <name evidence="1" type="ORF">AB0H72_03200</name>
</gene>
<sequence length="425" mass="47426">MSDIALYFPHAKLPDDAWIKASALCWPQLGRISPHGFYGDRDSDTVKRLRDELDFVVNVYPGMLSFDDDRLVDSAILSHFRPPPEDDIVFGNGCRITPPGSSDDHVMALFQDFLLRYSEELIPRYGIQALGIDSIDGRVAAYRDPRLVRLDLGKFPNALARQLDRLGLQLYDGYHVMMHPRLAAVYLAVLADVLARENGMTPITDQPVHCAAAYGWTIDALAEILLSDEHHTRVRSHEDYTHAFAVLSVQTVLPRDLDTIPVDRVIEARRRLLPEMIRYREFLDSLIPELVEISAITDPVVREKKLHNRVESQIKQPIERMEREIGSLGMQPVRAVLSMNSLAPPAALAVLAETAELPPVIAGSGMVAGCLVGATYNALDQRRQVLAAEPTGYLLNLRNELEPSDTVSRIRSAVRRAVSRASSGR</sequence>
<evidence type="ECO:0000313" key="1">
    <source>
        <dbReference type="EMBL" id="MEV0361686.1"/>
    </source>
</evidence>
<dbReference type="RefSeq" id="WP_357972874.1">
    <property type="nucleotide sequence ID" value="NZ_JBFAIH010000001.1"/>
</dbReference>
<proteinExistence type="predicted"/>
<dbReference type="EMBL" id="JBFAIH010000001">
    <property type="protein sequence ID" value="MEV0361686.1"/>
    <property type="molecule type" value="Genomic_DNA"/>
</dbReference>
<name>A0ABV3F202_9NOCA</name>
<keyword evidence="2" id="KW-1185">Reference proteome</keyword>
<reference evidence="1 2" key="1">
    <citation type="submission" date="2024-06" db="EMBL/GenBank/DDBJ databases">
        <title>The Natural Products Discovery Center: Release of the First 8490 Sequenced Strains for Exploring Actinobacteria Biosynthetic Diversity.</title>
        <authorList>
            <person name="Kalkreuter E."/>
            <person name="Kautsar S.A."/>
            <person name="Yang D."/>
            <person name="Bader C.D."/>
            <person name="Teijaro C.N."/>
            <person name="Fluegel L."/>
            <person name="Davis C.M."/>
            <person name="Simpson J.R."/>
            <person name="Lauterbach L."/>
            <person name="Steele A.D."/>
            <person name="Gui C."/>
            <person name="Meng S."/>
            <person name="Li G."/>
            <person name="Viehrig K."/>
            <person name="Ye F."/>
            <person name="Su P."/>
            <person name="Kiefer A.F."/>
            <person name="Nichols A."/>
            <person name="Cepeda A.J."/>
            <person name="Yan W."/>
            <person name="Fan B."/>
            <person name="Jiang Y."/>
            <person name="Adhikari A."/>
            <person name="Zheng C.-J."/>
            <person name="Schuster L."/>
            <person name="Cowan T.M."/>
            <person name="Smanski M.J."/>
            <person name="Chevrette M.G."/>
            <person name="De Carvalho L.P.S."/>
            <person name="Shen B."/>
        </authorList>
    </citation>
    <scope>NUCLEOTIDE SEQUENCE [LARGE SCALE GENOMIC DNA]</scope>
    <source>
        <strain evidence="1 2">NPDC050671</strain>
    </source>
</reference>
<evidence type="ECO:0000313" key="2">
    <source>
        <dbReference type="Proteomes" id="UP001551658"/>
    </source>
</evidence>
<comment type="caution">
    <text evidence="1">The sequence shown here is derived from an EMBL/GenBank/DDBJ whole genome shotgun (WGS) entry which is preliminary data.</text>
</comment>
<organism evidence="1 2">
    <name type="scientific">Nocardia fusca</name>
    <dbReference type="NCBI Taxonomy" id="941183"/>
    <lineage>
        <taxon>Bacteria</taxon>
        <taxon>Bacillati</taxon>
        <taxon>Actinomycetota</taxon>
        <taxon>Actinomycetes</taxon>
        <taxon>Mycobacteriales</taxon>
        <taxon>Nocardiaceae</taxon>
        <taxon>Nocardia</taxon>
    </lineage>
</organism>
<dbReference type="InterPro" id="IPR046203">
    <property type="entry name" value="DUF6236"/>
</dbReference>
<dbReference type="Pfam" id="PF19749">
    <property type="entry name" value="DUF6236"/>
    <property type="match status" value="1"/>
</dbReference>
<accession>A0ABV3F202</accession>
<protein>
    <submittedName>
        <fullName evidence="1">DUF6236 family protein</fullName>
    </submittedName>
</protein>